<evidence type="ECO:0000256" key="1">
    <source>
        <dbReference type="ARBA" id="ARBA00010641"/>
    </source>
</evidence>
<evidence type="ECO:0000256" key="4">
    <source>
        <dbReference type="ARBA" id="ARBA00023163"/>
    </source>
</evidence>
<accession>A0ABV6P9N2</accession>
<reference evidence="9 10" key="1">
    <citation type="submission" date="2024-09" db="EMBL/GenBank/DDBJ databases">
        <authorList>
            <person name="Sun Q."/>
            <person name="Mori K."/>
        </authorList>
    </citation>
    <scope>NUCLEOTIDE SEQUENCE [LARGE SCALE GENOMIC DNA]</scope>
    <source>
        <strain evidence="9 10">NCAIM B.02604</strain>
    </source>
</reference>
<proteinExistence type="inferred from homology"/>
<evidence type="ECO:0000256" key="2">
    <source>
        <dbReference type="ARBA" id="ARBA00023015"/>
    </source>
</evidence>
<evidence type="ECO:0000313" key="9">
    <source>
        <dbReference type="EMBL" id="MFC0581346.1"/>
    </source>
</evidence>
<feature type="domain" description="RNA polymerase sigma factor 70 region 4 type 2" evidence="7">
    <location>
        <begin position="147"/>
        <end position="188"/>
    </location>
</feature>
<dbReference type="InterPro" id="IPR036388">
    <property type="entry name" value="WH-like_DNA-bd_sf"/>
</dbReference>
<keyword evidence="2" id="KW-0805">Transcription regulation</keyword>
<feature type="transmembrane region" description="Helical" evidence="6">
    <location>
        <begin position="348"/>
        <end position="367"/>
    </location>
</feature>
<dbReference type="Pfam" id="PF08281">
    <property type="entry name" value="Sigma70_r4_2"/>
    <property type="match status" value="1"/>
</dbReference>
<dbReference type="Gene3D" id="1.10.10.1320">
    <property type="entry name" value="Anti-sigma factor, zinc-finger domain"/>
    <property type="match status" value="1"/>
</dbReference>
<feature type="region of interest" description="Disordered" evidence="5">
    <location>
        <begin position="311"/>
        <end position="343"/>
    </location>
</feature>
<dbReference type="Pfam" id="PF22618">
    <property type="entry name" value="RskA_N"/>
    <property type="match status" value="1"/>
</dbReference>
<dbReference type="RefSeq" id="WP_377458033.1">
    <property type="nucleotide sequence ID" value="NZ_JBHLUB010000003.1"/>
</dbReference>
<keyword evidence="6" id="KW-1133">Transmembrane helix</keyword>
<dbReference type="Gene3D" id="1.10.10.10">
    <property type="entry name" value="Winged helix-like DNA-binding domain superfamily/Winged helix DNA-binding domain"/>
    <property type="match status" value="1"/>
</dbReference>
<comment type="similarity">
    <text evidence="1">Belongs to the sigma-70 factor family. ECF subfamily.</text>
</comment>
<keyword evidence="6" id="KW-0812">Transmembrane</keyword>
<evidence type="ECO:0000256" key="6">
    <source>
        <dbReference type="SAM" id="Phobius"/>
    </source>
</evidence>
<keyword evidence="3" id="KW-0731">Sigma factor</keyword>
<keyword evidence="4" id="KW-0804">Transcription</keyword>
<protein>
    <submittedName>
        <fullName evidence="9">RNA polymerase sigma factor</fullName>
    </submittedName>
</protein>
<name>A0ABV6P9N2_9MICC</name>
<dbReference type="InterPro" id="IPR053877">
    <property type="entry name" value="RskA_N"/>
</dbReference>
<evidence type="ECO:0000259" key="7">
    <source>
        <dbReference type="Pfam" id="PF08281"/>
    </source>
</evidence>
<evidence type="ECO:0000313" key="10">
    <source>
        <dbReference type="Proteomes" id="UP001589862"/>
    </source>
</evidence>
<feature type="compositionally biased region" description="Basic and acidic residues" evidence="5">
    <location>
        <begin position="321"/>
        <end position="333"/>
    </location>
</feature>
<comment type="caution">
    <text evidence="9">The sequence shown here is derived from an EMBL/GenBank/DDBJ whole genome shotgun (WGS) entry which is preliminary data.</text>
</comment>
<dbReference type="SUPFAM" id="SSF88659">
    <property type="entry name" value="Sigma3 and sigma4 domains of RNA polymerase sigma factors"/>
    <property type="match status" value="1"/>
</dbReference>
<feature type="domain" description="Anti-sigma-K factor RskA N-terminal" evidence="8">
    <location>
        <begin position="239"/>
        <end position="279"/>
    </location>
</feature>
<sequence>MSTLDSAHELPFSVLCHMLVRRHEEAPNALMELYTRTSAPIYALAKTMSSSSVQQEDVPGFDRPTPEEALKKVFTNLWVNSHQLDDWPVDTEAEWEAAFFAYAHQQLVTQYNAEDQAEPRVPQVASAYMTERPPTPVVTVPQGLTGIVESLPATAQEAFNLAYLQGLNYYQMAEKTGASVGTIKSRLRIMVIRLIDEQPEVLNDPLQVQQHYFARDDSKPQASGQFGANLAEDLNHGLLLPWAELLATGALNATEREAMDRALASVDPETKEQFTARYRQGIVALATAVKNLYADVPVSLREDIAAQIAELEPAPQPPARRQPDPGEVDDRPTETPARQGSGRKGKTALAIIGALLLVIVAVVLILMNL</sequence>
<evidence type="ECO:0000256" key="3">
    <source>
        <dbReference type="ARBA" id="ARBA00023082"/>
    </source>
</evidence>
<gene>
    <name evidence="9" type="ORF">ACFFFR_02930</name>
</gene>
<dbReference type="Proteomes" id="UP001589862">
    <property type="component" value="Unassembled WGS sequence"/>
</dbReference>
<evidence type="ECO:0000259" key="8">
    <source>
        <dbReference type="Pfam" id="PF22618"/>
    </source>
</evidence>
<keyword evidence="10" id="KW-1185">Reference proteome</keyword>
<evidence type="ECO:0000256" key="5">
    <source>
        <dbReference type="SAM" id="MobiDB-lite"/>
    </source>
</evidence>
<keyword evidence="6" id="KW-0472">Membrane</keyword>
<dbReference type="InterPro" id="IPR013249">
    <property type="entry name" value="RNA_pol_sigma70_r4_t2"/>
</dbReference>
<dbReference type="InterPro" id="IPR041916">
    <property type="entry name" value="Anti_sigma_zinc_sf"/>
</dbReference>
<dbReference type="EMBL" id="JBHLUB010000003">
    <property type="protein sequence ID" value="MFC0581346.1"/>
    <property type="molecule type" value="Genomic_DNA"/>
</dbReference>
<organism evidence="9 10">
    <name type="scientific">Micrococcoides hystricis</name>
    <dbReference type="NCBI Taxonomy" id="1572761"/>
    <lineage>
        <taxon>Bacteria</taxon>
        <taxon>Bacillati</taxon>
        <taxon>Actinomycetota</taxon>
        <taxon>Actinomycetes</taxon>
        <taxon>Micrococcales</taxon>
        <taxon>Micrococcaceae</taxon>
        <taxon>Micrococcoides</taxon>
    </lineage>
</organism>
<dbReference type="InterPro" id="IPR013324">
    <property type="entry name" value="RNA_pol_sigma_r3/r4-like"/>
</dbReference>